<dbReference type="EC" id="1.6.5.2" evidence="2"/>
<organism evidence="2 3">
    <name type="scientific">Halanaerobacter jeridensis</name>
    <dbReference type="NCBI Taxonomy" id="706427"/>
    <lineage>
        <taxon>Bacteria</taxon>
        <taxon>Bacillati</taxon>
        <taxon>Bacillota</taxon>
        <taxon>Clostridia</taxon>
        <taxon>Halanaerobiales</taxon>
        <taxon>Halobacteroidaceae</taxon>
        <taxon>Halanaerobacter</taxon>
    </lineage>
</organism>
<dbReference type="AlphaFoldDB" id="A0A938XVN0"/>
<dbReference type="SUPFAM" id="SSF52218">
    <property type="entry name" value="Flavoproteins"/>
    <property type="match status" value="1"/>
</dbReference>
<keyword evidence="3" id="KW-1185">Reference proteome</keyword>
<evidence type="ECO:0000313" key="2">
    <source>
        <dbReference type="EMBL" id="MBM7556080.1"/>
    </source>
</evidence>
<sequence>MKLAVLYHSESGNTKQVGEIIAAGAEKLEEIEAKCMSIDDVDEDYLTEAKAVIFGSPTYHGDISWQMKKWLDTEAGSYDFSSKLGAMFATENYLGGGSDVALLTLAGHLLVSGMLVYSGGAGEGDPYTHYGIVTIKDGDAEDQEKAEIFGERVANKTKEVFA</sequence>
<evidence type="ECO:0000259" key="1">
    <source>
        <dbReference type="PROSITE" id="PS50902"/>
    </source>
</evidence>
<dbReference type="InterPro" id="IPR008254">
    <property type="entry name" value="Flavodoxin/NO_synth"/>
</dbReference>
<dbReference type="GO" id="GO:0010181">
    <property type="term" value="F:FMN binding"/>
    <property type="evidence" value="ECO:0007669"/>
    <property type="project" value="InterPro"/>
</dbReference>
<comment type="caution">
    <text evidence="2">The sequence shown here is derived from an EMBL/GenBank/DDBJ whole genome shotgun (WGS) entry which is preliminary data.</text>
</comment>
<accession>A0A938XVN0</accession>
<dbReference type="InterPro" id="IPR029039">
    <property type="entry name" value="Flavoprotein-like_sf"/>
</dbReference>
<feature type="domain" description="Flavodoxin-like" evidence="1">
    <location>
        <begin position="3"/>
        <end position="154"/>
    </location>
</feature>
<evidence type="ECO:0000313" key="3">
    <source>
        <dbReference type="Proteomes" id="UP000774000"/>
    </source>
</evidence>
<name>A0A938XVN0_9FIRM</name>
<dbReference type="Pfam" id="PF00258">
    <property type="entry name" value="Flavodoxin_1"/>
    <property type="match status" value="1"/>
</dbReference>
<reference evidence="2" key="1">
    <citation type="submission" date="2021-01" db="EMBL/GenBank/DDBJ databases">
        <title>Genomic Encyclopedia of Type Strains, Phase IV (KMG-IV): sequencing the most valuable type-strain genomes for metagenomic binning, comparative biology and taxonomic classification.</title>
        <authorList>
            <person name="Goeker M."/>
        </authorList>
    </citation>
    <scope>NUCLEOTIDE SEQUENCE</scope>
    <source>
        <strain evidence="2">DSM 23230</strain>
    </source>
</reference>
<dbReference type="RefSeq" id="WP_204700797.1">
    <property type="nucleotide sequence ID" value="NZ_JAFBDQ010000004.1"/>
</dbReference>
<dbReference type="Proteomes" id="UP000774000">
    <property type="component" value="Unassembled WGS sequence"/>
</dbReference>
<dbReference type="Gene3D" id="3.40.50.360">
    <property type="match status" value="1"/>
</dbReference>
<dbReference type="PROSITE" id="PS50902">
    <property type="entry name" value="FLAVODOXIN_LIKE"/>
    <property type="match status" value="1"/>
</dbReference>
<proteinExistence type="predicted"/>
<dbReference type="GO" id="GO:0003955">
    <property type="term" value="F:NAD(P)H dehydrogenase (quinone) activity"/>
    <property type="evidence" value="ECO:0007669"/>
    <property type="project" value="UniProtKB-EC"/>
</dbReference>
<gene>
    <name evidence="2" type="ORF">JOC47_000916</name>
</gene>
<protein>
    <submittedName>
        <fullName evidence="2">NAD(P)H dehydrogenase (Quinone)</fullName>
        <ecNumber evidence="2">1.6.5.2</ecNumber>
    </submittedName>
</protein>
<keyword evidence="2" id="KW-0560">Oxidoreductase</keyword>
<dbReference type="EMBL" id="JAFBDQ010000004">
    <property type="protein sequence ID" value="MBM7556080.1"/>
    <property type="molecule type" value="Genomic_DNA"/>
</dbReference>